<sequence>MALQGLERLCWHSMFVSMKRKIETNILTQSCSFMFLRVSEWMIYYMIFLRR</sequence>
<proteinExistence type="predicted"/>
<reference evidence="1" key="1">
    <citation type="submission" date="2014-09" db="EMBL/GenBank/DDBJ databases">
        <authorList>
            <person name="Magalhaes I.L.F."/>
            <person name="Oliveira U."/>
            <person name="Santos F.R."/>
            <person name="Vidigal T.H.D.A."/>
            <person name="Brescovit A.D."/>
            <person name="Santos A.J."/>
        </authorList>
    </citation>
    <scope>NUCLEOTIDE SEQUENCE</scope>
    <source>
        <tissue evidence="1">Shoot tissue taken approximately 20 cm above the soil surface</tissue>
    </source>
</reference>
<dbReference type="EMBL" id="GBRH01266022">
    <property type="protein sequence ID" value="JAD31873.1"/>
    <property type="molecule type" value="Transcribed_RNA"/>
</dbReference>
<name>A0A0A8Z2F5_ARUDO</name>
<dbReference type="AlphaFoldDB" id="A0A0A8Z2F5"/>
<protein>
    <submittedName>
        <fullName evidence="1">Uncharacterized protein</fullName>
    </submittedName>
</protein>
<reference evidence="1" key="2">
    <citation type="journal article" date="2015" name="Data Brief">
        <title>Shoot transcriptome of the giant reed, Arundo donax.</title>
        <authorList>
            <person name="Barrero R.A."/>
            <person name="Guerrero F.D."/>
            <person name="Moolhuijzen P."/>
            <person name="Goolsby J.A."/>
            <person name="Tidwell J."/>
            <person name="Bellgard S.E."/>
            <person name="Bellgard M.I."/>
        </authorList>
    </citation>
    <scope>NUCLEOTIDE SEQUENCE</scope>
    <source>
        <tissue evidence="1">Shoot tissue taken approximately 20 cm above the soil surface</tissue>
    </source>
</reference>
<organism evidence="1">
    <name type="scientific">Arundo donax</name>
    <name type="common">Giant reed</name>
    <name type="synonym">Donax arundinaceus</name>
    <dbReference type="NCBI Taxonomy" id="35708"/>
    <lineage>
        <taxon>Eukaryota</taxon>
        <taxon>Viridiplantae</taxon>
        <taxon>Streptophyta</taxon>
        <taxon>Embryophyta</taxon>
        <taxon>Tracheophyta</taxon>
        <taxon>Spermatophyta</taxon>
        <taxon>Magnoliopsida</taxon>
        <taxon>Liliopsida</taxon>
        <taxon>Poales</taxon>
        <taxon>Poaceae</taxon>
        <taxon>PACMAD clade</taxon>
        <taxon>Arundinoideae</taxon>
        <taxon>Arundineae</taxon>
        <taxon>Arundo</taxon>
    </lineage>
</organism>
<evidence type="ECO:0000313" key="1">
    <source>
        <dbReference type="EMBL" id="JAD31873.1"/>
    </source>
</evidence>
<accession>A0A0A8Z2F5</accession>